<evidence type="ECO:0000256" key="4">
    <source>
        <dbReference type="ARBA" id="ARBA00023136"/>
    </source>
</evidence>
<dbReference type="Pfam" id="PF03544">
    <property type="entry name" value="TonB_C"/>
    <property type="match status" value="1"/>
</dbReference>
<dbReference type="SUPFAM" id="SSF74653">
    <property type="entry name" value="TolA/TonB C-terminal domain"/>
    <property type="match status" value="1"/>
</dbReference>
<evidence type="ECO:0000259" key="7">
    <source>
        <dbReference type="Pfam" id="PF03544"/>
    </source>
</evidence>
<feature type="domain" description="TonB C-terminal" evidence="7">
    <location>
        <begin position="159"/>
        <end position="229"/>
    </location>
</feature>
<proteinExistence type="predicted"/>
<dbReference type="Gene3D" id="3.30.1150.10">
    <property type="match status" value="1"/>
</dbReference>
<dbReference type="Proteomes" id="UP001235664">
    <property type="component" value="Unassembled WGS sequence"/>
</dbReference>
<feature type="compositionally biased region" description="Basic and acidic residues" evidence="5">
    <location>
        <begin position="65"/>
        <end position="74"/>
    </location>
</feature>
<keyword evidence="3 6" id="KW-1133">Transmembrane helix</keyword>
<sequence length="231" mass="24562">MAYADQIRRPSPTGMIAVVAVHAAIGTALITGLSFTGVLKPPPKPLTGAQIELPKPPPPEPSPEPQREPRPEARAPVETIVAPTPPITFEPPTPGFETTKIVLPTRPIVERPGSDPTAIPAPQPSAVSTPSGVAPLAARPRNDPGRWITSNDYRSSWIARELTGTARFRLEIAADGRVTDCTITGSTGHSILDTATCRLLEQRARFEPARNAKGDAVAGSFANAVRWELPD</sequence>
<protein>
    <submittedName>
        <fullName evidence="8">TonB family protein</fullName>
    </submittedName>
</protein>
<dbReference type="EMBL" id="JAVAIL010000001">
    <property type="protein sequence ID" value="MDP4538966.1"/>
    <property type="molecule type" value="Genomic_DNA"/>
</dbReference>
<evidence type="ECO:0000313" key="9">
    <source>
        <dbReference type="Proteomes" id="UP001235664"/>
    </source>
</evidence>
<name>A0ABT9H6L9_9SPHN</name>
<keyword evidence="4 6" id="KW-0472">Membrane</keyword>
<feature type="region of interest" description="Disordered" evidence="5">
    <location>
        <begin position="113"/>
        <end position="143"/>
    </location>
</feature>
<evidence type="ECO:0000313" key="8">
    <source>
        <dbReference type="EMBL" id="MDP4538966.1"/>
    </source>
</evidence>
<keyword evidence="2 6" id="KW-0812">Transmembrane</keyword>
<dbReference type="RefSeq" id="WP_305929071.1">
    <property type="nucleotide sequence ID" value="NZ_JAVAIL010000001.1"/>
</dbReference>
<evidence type="ECO:0000256" key="3">
    <source>
        <dbReference type="ARBA" id="ARBA00022989"/>
    </source>
</evidence>
<comment type="subcellular location">
    <subcellularLocation>
        <location evidence="1">Membrane</location>
        <topology evidence="1">Single-pass membrane protein</topology>
    </subcellularLocation>
</comment>
<comment type="caution">
    <text evidence="8">The sequence shown here is derived from an EMBL/GenBank/DDBJ whole genome shotgun (WGS) entry which is preliminary data.</text>
</comment>
<evidence type="ECO:0000256" key="1">
    <source>
        <dbReference type="ARBA" id="ARBA00004167"/>
    </source>
</evidence>
<feature type="region of interest" description="Disordered" evidence="5">
    <location>
        <begin position="44"/>
        <end position="74"/>
    </location>
</feature>
<organism evidence="8 9">
    <name type="scientific">Qipengyuania benthica</name>
    <dbReference type="NCBI Taxonomy" id="3067651"/>
    <lineage>
        <taxon>Bacteria</taxon>
        <taxon>Pseudomonadati</taxon>
        <taxon>Pseudomonadota</taxon>
        <taxon>Alphaproteobacteria</taxon>
        <taxon>Sphingomonadales</taxon>
        <taxon>Erythrobacteraceae</taxon>
        <taxon>Qipengyuania</taxon>
    </lineage>
</organism>
<gene>
    <name evidence="8" type="ORF">Q9K01_04930</name>
</gene>
<keyword evidence="9" id="KW-1185">Reference proteome</keyword>
<feature type="transmembrane region" description="Helical" evidence="6">
    <location>
        <begin position="12"/>
        <end position="35"/>
    </location>
</feature>
<dbReference type="NCBIfam" id="TIGR01352">
    <property type="entry name" value="tonB_Cterm"/>
    <property type="match status" value="1"/>
</dbReference>
<accession>A0ABT9H6L9</accession>
<dbReference type="InterPro" id="IPR037682">
    <property type="entry name" value="TonB_C"/>
</dbReference>
<feature type="compositionally biased region" description="Pro residues" evidence="5">
    <location>
        <begin position="54"/>
        <end position="64"/>
    </location>
</feature>
<evidence type="ECO:0000256" key="2">
    <source>
        <dbReference type="ARBA" id="ARBA00022692"/>
    </source>
</evidence>
<reference evidence="8 9" key="1">
    <citation type="submission" date="2023-08" db="EMBL/GenBank/DDBJ databases">
        <title>genomic of DY56.</title>
        <authorList>
            <person name="Wang Y."/>
        </authorList>
    </citation>
    <scope>NUCLEOTIDE SEQUENCE [LARGE SCALE GENOMIC DNA]</scope>
    <source>
        <strain evidence="8 9">DY56-A-20</strain>
    </source>
</reference>
<evidence type="ECO:0000256" key="6">
    <source>
        <dbReference type="SAM" id="Phobius"/>
    </source>
</evidence>
<evidence type="ECO:0000256" key="5">
    <source>
        <dbReference type="SAM" id="MobiDB-lite"/>
    </source>
</evidence>
<dbReference type="InterPro" id="IPR006260">
    <property type="entry name" value="TonB/TolA_C"/>
</dbReference>